<dbReference type="InterPro" id="IPR001499">
    <property type="entry name" value="GPCR_STE3"/>
</dbReference>
<keyword evidence="7 11" id="KW-0472">Membrane</keyword>
<dbReference type="Proteomes" id="UP000629468">
    <property type="component" value="Unassembled WGS sequence"/>
</dbReference>
<keyword evidence="3" id="KW-0589">Pheromone response</keyword>
<evidence type="ECO:0000256" key="11">
    <source>
        <dbReference type="SAM" id="Phobius"/>
    </source>
</evidence>
<dbReference type="Pfam" id="PF02076">
    <property type="entry name" value="STE3"/>
    <property type="match status" value="1"/>
</dbReference>
<evidence type="ECO:0000256" key="9">
    <source>
        <dbReference type="ARBA" id="ARBA00023224"/>
    </source>
</evidence>
<dbReference type="PANTHER" id="PTHR28097">
    <property type="entry name" value="PHEROMONE A FACTOR RECEPTOR"/>
    <property type="match status" value="1"/>
</dbReference>
<dbReference type="AlphaFoldDB" id="A0A8H7C180"/>
<feature type="region of interest" description="Disordered" evidence="10">
    <location>
        <begin position="470"/>
        <end position="513"/>
    </location>
</feature>
<evidence type="ECO:0000256" key="7">
    <source>
        <dbReference type="ARBA" id="ARBA00023136"/>
    </source>
</evidence>
<feature type="compositionally biased region" description="Basic and acidic residues" evidence="10">
    <location>
        <begin position="490"/>
        <end position="513"/>
    </location>
</feature>
<feature type="transmembrane region" description="Helical" evidence="11">
    <location>
        <begin position="59"/>
        <end position="78"/>
    </location>
</feature>
<keyword evidence="5 11" id="KW-1133">Transmembrane helix</keyword>
<evidence type="ECO:0000256" key="2">
    <source>
        <dbReference type="ARBA" id="ARBA00011085"/>
    </source>
</evidence>
<protein>
    <submittedName>
        <fullName evidence="12">Uncharacterized protein</fullName>
    </submittedName>
</protein>
<keyword evidence="4 11" id="KW-0812">Transmembrane</keyword>
<name>A0A8H7C180_AGABI</name>
<keyword evidence="6" id="KW-0297">G-protein coupled receptor</keyword>
<feature type="transmembrane region" description="Helical" evidence="11">
    <location>
        <begin position="166"/>
        <end position="186"/>
    </location>
</feature>
<feature type="transmembrane region" description="Helical" evidence="11">
    <location>
        <begin position="324"/>
        <end position="343"/>
    </location>
</feature>
<evidence type="ECO:0000313" key="12">
    <source>
        <dbReference type="EMBL" id="KAF7760441.1"/>
    </source>
</evidence>
<dbReference type="EMBL" id="JABXXO010000015">
    <property type="protein sequence ID" value="KAF7760441.1"/>
    <property type="molecule type" value="Genomic_DNA"/>
</dbReference>
<reference evidence="12 13" key="1">
    <citation type="journal article" name="Sci. Rep.">
        <title>Telomere-to-telomere assembled and centromere annotated genomes of the two main subspecies of the button mushroom Agaricus bisporus reveal especially polymorphic chromosome ends.</title>
        <authorList>
            <person name="Sonnenberg A.S.M."/>
            <person name="Sedaghat-Telgerd N."/>
            <person name="Lavrijssen B."/>
            <person name="Ohm R.A."/>
            <person name="Hendrickx P.M."/>
            <person name="Scholtmeijer K."/>
            <person name="Baars J.J.P."/>
            <person name="van Peer A."/>
        </authorList>
    </citation>
    <scope>NUCLEOTIDE SEQUENCE [LARGE SCALE GENOMIC DNA]</scope>
    <source>
        <strain evidence="12 13">H119_p4</strain>
    </source>
</reference>
<comment type="similarity">
    <text evidence="2">Belongs to the G-protein coupled receptor 4 family.</text>
</comment>
<dbReference type="GO" id="GO:0005886">
    <property type="term" value="C:plasma membrane"/>
    <property type="evidence" value="ECO:0007669"/>
    <property type="project" value="TreeGrafter"/>
</dbReference>
<dbReference type="GO" id="GO:0000750">
    <property type="term" value="P:pheromone-dependent signal transduction involved in conjugation with cellular fusion"/>
    <property type="evidence" value="ECO:0007669"/>
    <property type="project" value="TreeGrafter"/>
</dbReference>
<feature type="transmembrane region" description="Helical" evidence="11">
    <location>
        <begin position="257"/>
        <end position="280"/>
    </location>
</feature>
<dbReference type="GO" id="GO:0004934">
    <property type="term" value="F:mating-type alpha-factor pheromone receptor activity"/>
    <property type="evidence" value="ECO:0007669"/>
    <property type="project" value="InterPro"/>
</dbReference>
<dbReference type="PRINTS" id="PR00899">
    <property type="entry name" value="GPCRSTE3"/>
</dbReference>
<evidence type="ECO:0000256" key="5">
    <source>
        <dbReference type="ARBA" id="ARBA00022989"/>
    </source>
</evidence>
<evidence type="ECO:0000256" key="4">
    <source>
        <dbReference type="ARBA" id="ARBA00022692"/>
    </source>
</evidence>
<dbReference type="PANTHER" id="PTHR28097:SF1">
    <property type="entry name" value="PHEROMONE A FACTOR RECEPTOR"/>
    <property type="match status" value="1"/>
</dbReference>
<organism evidence="12 13">
    <name type="scientific">Agaricus bisporus var. burnettii</name>
    <dbReference type="NCBI Taxonomy" id="192524"/>
    <lineage>
        <taxon>Eukaryota</taxon>
        <taxon>Fungi</taxon>
        <taxon>Dikarya</taxon>
        <taxon>Basidiomycota</taxon>
        <taxon>Agaricomycotina</taxon>
        <taxon>Agaricomycetes</taxon>
        <taxon>Agaricomycetidae</taxon>
        <taxon>Agaricales</taxon>
        <taxon>Agaricineae</taxon>
        <taxon>Agaricaceae</taxon>
        <taxon>Agaricus</taxon>
    </lineage>
</organism>
<keyword evidence="8" id="KW-0675">Receptor</keyword>
<accession>A0A8H7C180</accession>
<evidence type="ECO:0000256" key="10">
    <source>
        <dbReference type="SAM" id="MobiDB-lite"/>
    </source>
</evidence>
<dbReference type="PRINTS" id="PR00901">
    <property type="entry name" value="PHEROMONEBAR"/>
</dbReference>
<comment type="subcellular location">
    <subcellularLocation>
        <location evidence="1">Membrane</location>
        <topology evidence="1">Multi-pass membrane protein</topology>
    </subcellularLocation>
</comment>
<comment type="caution">
    <text evidence="12">The sequence shown here is derived from an EMBL/GenBank/DDBJ whole genome shotgun (WGS) entry which is preliminary data.</text>
</comment>
<evidence type="ECO:0000313" key="13">
    <source>
        <dbReference type="Proteomes" id="UP000629468"/>
    </source>
</evidence>
<feature type="transmembrane region" description="Helical" evidence="11">
    <location>
        <begin position="206"/>
        <end position="236"/>
    </location>
</feature>
<evidence type="ECO:0000256" key="8">
    <source>
        <dbReference type="ARBA" id="ARBA00023170"/>
    </source>
</evidence>
<proteinExistence type="inferred from homology"/>
<evidence type="ECO:0000256" key="1">
    <source>
        <dbReference type="ARBA" id="ARBA00004141"/>
    </source>
</evidence>
<evidence type="ECO:0000256" key="3">
    <source>
        <dbReference type="ARBA" id="ARBA00022507"/>
    </source>
</evidence>
<sequence>MDDLDIGLPRYLMTLIHVTGHYGKYCEHGMPTNFEATLSETLHSKFEASRRSSMSYPNWVFSLFSFLGFTLVCIPFPWHLEAWNTGTCLYMAWTGIACLNQFINSVVWNKDAINYAPVWCDISSRLIIGTSVAIPAASLCITRRLYLIASVRSVNITRADKHRQVYFDLALGLGLPILEMVLQIISEGHRFNIFQEVGCYPYTYNTWVAIVLVSFPPIVIGLVSGVYAALSIRAFYKTRAQSKAILSVYSNLTAGRYLRLIALASCEILCTVPLGAYALYLNLASDSMHPWISWQNTHSGYSRVDQTPSLIWRSIPLQQSSLELSRWLVVVCAIIFFAFFGFADEARKNYRSAASSVAKFVGVTTTSTSSGTAISSSQISKSGIEIGFNKKYGNSSSNLSFSDKSSLKGDDGIIKPSVIEEKKDRGFAGVFGKKKFNEEVFKPTFHYDDLVLPDIGGTLDDKVSYEISTVPSSPTSSLSTTELGASHLGVDGEDKFSPPSISEERRRHSHDMV</sequence>
<keyword evidence="9" id="KW-0807">Transducer</keyword>
<gene>
    <name evidence="12" type="ORF">Agabi119p4_11117</name>
</gene>
<feature type="compositionally biased region" description="Low complexity" evidence="10">
    <location>
        <begin position="470"/>
        <end position="481"/>
    </location>
</feature>
<dbReference type="CDD" id="cd14966">
    <property type="entry name" value="7tmD_STE3"/>
    <property type="match status" value="1"/>
</dbReference>
<dbReference type="InterPro" id="IPR000481">
    <property type="entry name" value="GPCR_Pheromne_B_alpha_rcpt"/>
</dbReference>
<evidence type="ECO:0000256" key="6">
    <source>
        <dbReference type="ARBA" id="ARBA00023040"/>
    </source>
</evidence>